<keyword evidence="4" id="KW-0804">Transcription</keyword>
<protein>
    <submittedName>
        <fullName evidence="6">Transcriptional regulator</fullName>
    </submittedName>
</protein>
<dbReference type="CDD" id="cd08417">
    <property type="entry name" value="PBP2_Nitroaromatics_like"/>
    <property type="match status" value="1"/>
</dbReference>
<dbReference type="PRINTS" id="PR00039">
    <property type="entry name" value="HTHLYSR"/>
</dbReference>
<sequence>MPLSHINLNLLRSLQVLLDECHVSRAAERLNITQSAVSRQLSQLRELCGDPLLVRDGNTLIPTPRALAIQSKLNDLLGEFESLLSDDVFEPKTWKQEFVISSSDYVAQYIMPDVVSVMVEQAPNLNIAYRLWQPDYLQQLNATGIDLASTMLPEKPENVSSIKIGEDQSVCLMRQGHPLLSQTDISCDHLVAYPHLKVTGGGDKDSSVDVALNTLGYQRRVALKIPFFSAAINALMSSDYLLIVPEHIAVNLSNDHPLAYCSLPFDTQLHQYWLMWHPKYDQDKAHQWMREQILNVMQTSSYSIGMISSHSDYSKV</sequence>
<name>A0A0M0HLW9_VIBNE</name>
<dbReference type="InterPro" id="IPR050389">
    <property type="entry name" value="LysR-type_TF"/>
</dbReference>
<dbReference type="Gene3D" id="1.10.10.10">
    <property type="entry name" value="Winged helix-like DNA-binding domain superfamily/Winged helix DNA-binding domain"/>
    <property type="match status" value="1"/>
</dbReference>
<dbReference type="PROSITE" id="PS50931">
    <property type="entry name" value="HTH_LYSR"/>
    <property type="match status" value="1"/>
</dbReference>
<evidence type="ECO:0000256" key="1">
    <source>
        <dbReference type="ARBA" id="ARBA00009437"/>
    </source>
</evidence>
<evidence type="ECO:0000256" key="3">
    <source>
        <dbReference type="ARBA" id="ARBA00023125"/>
    </source>
</evidence>
<dbReference type="PANTHER" id="PTHR30118:SF15">
    <property type="entry name" value="TRANSCRIPTIONAL REGULATORY PROTEIN"/>
    <property type="match status" value="1"/>
</dbReference>
<dbReference type="SUPFAM" id="SSF46785">
    <property type="entry name" value="Winged helix' DNA-binding domain"/>
    <property type="match status" value="1"/>
</dbReference>
<dbReference type="OrthoDB" id="8557381at2"/>
<dbReference type="GO" id="GO:0003700">
    <property type="term" value="F:DNA-binding transcription factor activity"/>
    <property type="evidence" value="ECO:0007669"/>
    <property type="project" value="InterPro"/>
</dbReference>
<keyword evidence="3" id="KW-0238">DNA-binding</keyword>
<evidence type="ECO:0000259" key="5">
    <source>
        <dbReference type="PROSITE" id="PS50931"/>
    </source>
</evidence>
<evidence type="ECO:0000256" key="4">
    <source>
        <dbReference type="ARBA" id="ARBA00023163"/>
    </source>
</evidence>
<dbReference type="STRING" id="693.AKJ17_10850"/>
<accession>A0A0M0HLW9</accession>
<dbReference type="PATRIC" id="fig|693.5.peg.2223"/>
<keyword evidence="2" id="KW-0805">Transcription regulation</keyword>
<gene>
    <name evidence="6" type="ORF">AKJ17_10850</name>
</gene>
<comment type="similarity">
    <text evidence="1">Belongs to the LysR transcriptional regulatory family.</text>
</comment>
<keyword evidence="7" id="KW-1185">Reference proteome</keyword>
<organism evidence="6 7">
    <name type="scientific">Vibrio nereis</name>
    <dbReference type="NCBI Taxonomy" id="693"/>
    <lineage>
        <taxon>Bacteria</taxon>
        <taxon>Pseudomonadati</taxon>
        <taxon>Pseudomonadota</taxon>
        <taxon>Gammaproteobacteria</taxon>
        <taxon>Vibrionales</taxon>
        <taxon>Vibrionaceae</taxon>
        <taxon>Vibrio</taxon>
    </lineage>
</organism>
<dbReference type="InterPro" id="IPR000847">
    <property type="entry name" value="LysR_HTH_N"/>
</dbReference>
<evidence type="ECO:0000256" key="2">
    <source>
        <dbReference type="ARBA" id="ARBA00023015"/>
    </source>
</evidence>
<dbReference type="PANTHER" id="PTHR30118">
    <property type="entry name" value="HTH-TYPE TRANSCRIPTIONAL REGULATOR LEUO-RELATED"/>
    <property type="match status" value="1"/>
</dbReference>
<comment type="caution">
    <text evidence="6">The sequence shown here is derived from an EMBL/GenBank/DDBJ whole genome shotgun (WGS) entry which is preliminary data.</text>
</comment>
<reference evidence="7" key="1">
    <citation type="submission" date="2015-08" db="EMBL/GenBank/DDBJ databases">
        <title>Vibrio galatheae sp. nov., a novel member of the Vibrionaceae family isolated from the Solomon Islands.</title>
        <authorList>
            <person name="Giubergia S."/>
            <person name="Machado H."/>
            <person name="Mateiu R.V."/>
            <person name="Gram L."/>
        </authorList>
    </citation>
    <scope>NUCLEOTIDE SEQUENCE [LARGE SCALE GENOMIC DNA]</scope>
    <source>
        <strain evidence="7">DSM 19584</strain>
    </source>
</reference>
<dbReference type="Gene3D" id="3.40.190.10">
    <property type="entry name" value="Periplasmic binding protein-like II"/>
    <property type="match status" value="2"/>
</dbReference>
<dbReference type="InterPro" id="IPR036390">
    <property type="entry name" value="WH_DNA-bd_sf"/>
</dbReference>
<dbReference type="GO" id="GO:0003677">
    <property type="term" value="F:DNA binding"/>
    <property type="evidence" value="ECO:0007669"/>
    <property type="project" value="UniProtKB-KW"/>
</dbReference>
<dbReference type="EMBL" id="LHPJ01000008">
    <property type="protein sequence ID" value="KOO03050.1"/>
    <property type="molecule type" value="Genomic_DNA"/>
</dbReference>
<dbReference type="CDD" id="cd00090">
    <property type="entry name" value="HTH_ARSR"/>
    <property type="match status" value="1"/>
</dbReference>
<proteinExistence type="inferred from homology"/>
<dbReference type="Pfam" id="PF00126">
    <property type="entry name" value="HTH_1"/>
    <property type="match status" value="1"/>
</dbReference>
<feature type="domain" description="HTH lysR-type" evidence="5">
    <location>
        <begin position="6"/>
        <end position="63"/>
    </location>
</feature>
<dbReference type="InterPro" id="IPR037402">
    <property type="entry name" value="YidZ_PBP2"/>
</dbReference>
<dbReference type="RefSeq" id="WP_053395834.1">
    <property type="nucleotide sequence ID" value="NZ_LHPJ01000008.1"/>
</dbReference>
<dbReference type="SUPFAM" id="SSF53850">
    <property type="entry name" value="Periplasmic binding protein-like II"/>
    <property type="match status" value="1"/>
</dbReference>
<dbReference type="AlphaFoldDB" id="A0A0M0HLW9"/>
<dbReference type="InterPro" id="IPR036388">
    <property type="entry name" value="WH-like_DNA-bd_sf"/>
</dbReference>
<dbReference type="Proteomes" id="UP000037515">
    <property type="component" value="Unassembled WGS sequence"/>
</dbReference>
<dbReference type="InterPro" id="IPR005119">
    <property type="entry name" value="LysR_subst-bd"/>
</dbReference>
<evidence type="ECO:0000313" key="7">
    <source>
        <dbReference type="Proteomes" id="UP000037515"/>
    </source>
</evidence>
<dbReference type="Pfam" id="PF03466">
    <property type="entry name" value="LysR_substrate"/>
    <property type="match status" value="1"/>
</dbReference>
<evidence type="ECO:0000313" key="6">
    <source>
        <dbReference type="EMBL" id="KOO03050.1"/>
    </source>
</evidence>
<dbReference type="InterPro" id="IPR011991">
    <property type="entry name" value="ArsR-like_HTH"/>
</dbReference>